<dbReference type="InterPro" id="IPR036568">
    <property type="entry name" value="GGCT-like_sf"/>
</dbReference>
<dbReference type="Pfam" id="PF13772">
    <property type="entry name" value="AIG2_2"/>
    <property type="match status" value="1"/>
</dbReference>
<reference evidence="5" key="1">
    <citation type="journal article" date="2008" name="Insect Biochem. Mol. Biol.">
        <title>The genome of a lepidopteran model insect, the silkworm Bombyx mori.</title>
        <authorList>
            <consortium name="International Silkworm Genome Consortium"/>
        </authorList>
    </citation>
    <scope>NUCLEOTIDE SEQUENCE [LARGE SCALE GENOMIC DNA]</scope>
    <source>
        <strain evidence="5">p50T</strain>
    </source>
</reference>
<keyword evidence="5" id="KW-1185">Reference proteome</keyword>
<dbReference type="PANTHER" id="PTHR12935">
    <property type="entry name" value="GAMMA-GLUTAMYLCYCLOTRANSFERASE"/>
    <property type="match status" value="1"/>
</dbReference>
<dbReference type="GeneID" id="110385885"/>
<dbReference type="SUPFAM" id="SSF110857">
    <property type="entry name" value="Gamma-glutamyl cyclotransferase-like"/>
    <property type="match status" value="1"/>
</dbReference>
<reference evidence="4" key="2">
    <citation type="submission" date="2022-06" db="UniProtKB">
        <authorList>
            <consortium name="EnsemblMetazoa"/>
        </authorList>
    </citation>
    <scope>IDENTIFICATION</scope>
    <source>
        <strain evidence="4">p50T (Dazao)</strain>
    </source>
</reference>
<dbReference type="RefSeq" id="XP_021206263.1">
    <property type="nucleotide sequence ID" value="XM_021350588.3"/>
</dbReference>
<accession>A0A8R2HRS9</accession>
<evidence type="ECO:0000313" key="4">
    <source>
        <dbReference type="EnsemblMetazoa" id="XP_021206263.1"/>
    </source>
</evidence>
<evidence type="ECO:0000256" key="1">
    <source>
        <dbReference type="ARBA" id="ARBA00012346"/>
    </source>
</evidence>
<protein>
    <recommendedName>
        <fullName evidence="1">gamma-glutamylcyclotransferase</fullName>
        <ecNumber evidence="1">4.3.2.9</ecNumber>
    </recommendedName>
</protein>
<feature type="binding site" evidence="3">
    <location>
        <position position="138"/>
    </location>
    <ligand>
        <name>substrate</name>
    </ligand>
</feature>
<keyword evidence="2" id="KW-0456">Lyase</keyword>
<dbReference type="CDD" id="cd06661">
    <property type="entry name" value="GGCT_like"/>
    <property type="match status" value="1"/>
</dbReference>
<evidence type="ECO:0000313" key="5">
    <source>
        <dbReference type="Proteomes" id="UP000005204"/>
    </source>
</evidence>
<proteinExistence type="predicted"/>
<dbReference type="KEGG" id="bmor:110385885"/>
<dbReference type="GO" id="GO:0003839">
    <property type="term" value="F:gamma-glutamylcyclotransferase activity"/>
    <property type="evidence" value="ECO:0007669"/>
    <property type="project" value="UniProtKB-EC"/>
</dbReference>
<dbReference type="InterPro" id="IPR013024">
    <property type="entry name" value="GGCT-like"/>
</dbReference>
<dbReference type="Proteomes" id="UP000005204">
    <property type="component" value="Unassembled WGS sequence"/>
</dbReference>
<evidence type="ECO:0000256" key="2">
    <source>
        <dbReference type="ARBA" id="ARBA00023239"/>
    </source>
</evidence>
<dbReference type="EC" id="4.3.2.9" evidence="1"/>
<dbReference type="EnsemblMetazoa" id="XM_021350588.2">
    <property type="protein sequence ID" value="XP_021206263.1"/>
    <property type="gene ID" value="LOC110385885"/>
</dbReference>
<evidence type="ECO:0000256" key="3">
    <source>
        <dbReference type="PIRSR" id="PIRSR617939-2"/>
    </source>
</evidence>
<dbReference type="Gene3D" id="3.10.490.10">
    <property type="entry name" value="Gamma-glutamyl cyclotransferase-like"/>
    <property type="match status" value="1"/>
</dbReference>
<dbReference type="AlphaFoldDB" id="A0A8R2HRS9"/>
<organism evidence="4 5">
    <name type="scientific">Bombyx mori</name>
    <name type="common">Silk moth</name>
    <dbReference type="NCBI Taxonomy" id="7091"/>
    <lineage>
        <taxon>Eukaryota</taxon>
        <taxon>Metazoa</taxon>
        <taxon>Ecdysozoa</taxon>
        <taxon>Arthropoda</taxon>
        <taxon>Hexapoda</taxon>
        <taxon>Insecta</taxon>
        <taxon>Pterygota</taxon>
        <taxon>Neoptera</taxon>
        <taxon>Endopterygota</taxon>
        <taxon>Lepidoptera</taxon>
        <taxon>Glossata</taxon>
        <taxon>Ditrysia</taxon>
        <taxon>Bombycoidea</taxon>
        <taxon>Bombycidae</taxon>
        <taxon>Bombycinae</taxon>
        <taxon>Bombyx</taxon>
    </lineage>
</organism>
<dbReference type="InterPro" id="IPR017939">
    <property type="entry name" value="G-Glutamylcylcotransferase"/>
</dbReference>
<sequence>MKMYEPDTFLYYSYGANLLTSRIHMHNPTAEFLSIARLDNYRLDFITYSKFLGGPTGTLVPTANAHVWGAIWRLHINDMTSLDAQKLVEVKKYYIKYVKVLTPYMGTFLCRAYIQTVNPLPRSDNDVIPIENWPSRTYKKVIILGALEHGLPNYYIEYLKKLKHNGEEAYWRAACLLKRYSENEPCQCRVPGRIPRRPLKLDMNMLRNKKIEKINILKNNIYLQ</sequence>
<dbReference type="PANTHER" id="PTHR12935:SF0">
    <property type="entry name" value="GAMMA-GLUTAMYLCYCLOTRANSFERASE"/>
    <property type="match status" value="1"/>
</dbReference>
<name>A0A8R2HRS9_BOMMO</name>